<organism evidence="1 2">
    <name type="scientific">Elaphomyces granulatus</name>
    <dbReference type="NCBI Taxonomy" id="519963"/>
    <lineage>
        <taxon>Eukaryota</taxon>
        <taxon>Fungi</taxon>
        <taxon>Dikarya</taxon>
        <taxon>Ascomycota</taxon>
        <taxon>Pezizomycotina</taxon>
        <taxon>Eurotiomycetes</taxon>
        <taxon>Eurotiomycetidae</taxon>
        <taxon>Eurotiales</taxon>
        <taxon>Elaphomycetaceae</taxon>
        <taxon>Elaphomyces</taxon>
    </lineage>
</organism>
<reference evidence="1 2" key="1">
    <citation type="journal article" date="2015" name="Environ. Microbiol.">
        <title>Metagenome sequence of Elaphomyces granulatus from sporocarp tissue reveals Ascomycota ectomycorrhizal fingerprints of genome expansion and a Proteobacteria-rich microbiome.</title>
        <authorList>
            <person name="Quandt C.A."/>
            <person name="Kohler A."/>
            <person name="Hesse C.N."/>
            <person name="Sharpton T.J."/>
            <person name="Martin F."/>
            <person name="Spatafora J.W."/>
        </authorList>
    </citation>
    <scope>NUCLEOTIDE SEQUENCE [LARGE SCALE GENOMIC DNA]</scope>
    <source>
        <strain evidence="1 2">OSC145934</strain>
    </source>
</reference>
<dbReference type="EMBL" id="NPHW01002564">
    <property type="protein sequence ID" value="OXV11203.1"/>
    <property type="molecule type" value="Genomic_DNA"/>
</dbReference>
<evidence type="ECO:0000313" key="2">
    <source>
        <dbReference type="Proteomes" id="UP000243515"/>
    </source>
</evidence>
<keyword evidence="2" id="KW-1185">Reference proteome</keyword>
<dbReference type="AlphaFoldDB" id="A0A232M484"/>
<dbReference type="Proteomes" id="UP000243515">
    <property type="component" value="Unassembled WGS sequence"/>
</dbReference>
<dbReference type="OrthoDB" id="4183762at2759"/>
<proteinExistence type="predicted"/>
<gene>
    <name evidence="1" type="ORF">Egran_01036</name>
</gene>
<evidence type="ECO:0000313" key="1">
    <source>
        <dbReference type="EMBL" id="OXV11203.1"/>
    </source>
</evidence>
<accession>A0A232M484</accession>
<name>A0A232M484_9EURO</name>
<sequence>MANFKIKKQSTIWVEWKFLEVGRKIDELVGEKISEV</sequence>
<protein>
    <submittedName>
        <fullName evidence="1">Uncharacterized protein</fullName>
    </submittedName>
</protein>
<comment type="caution">
    <text evidence="1">The sequence shown here is derived from an EMBL/GenBank/DDBJ whole genome shotgun (WGS) entry which is preliminary data.</text>
</comment>